<gene>
    <name evidence="2" type="ORF">NSK_005996</name>
</gene>
<comment type="caution">
    <text evidence="2">The sequence shown here is derived from an EMBL/GenBank/DDBJ whole genome shotgun (WGS) entry which is preliminary data.</text>
</comment>
<dbReference type="EMBL" id="SDOX01000096">
    <property type="protein sequence ID" value="TFJ82570.1"/>
    <property type="molecule type" value="Genomic_DNA"/>
</dbReference>
<name>A0A4D9CTR4_9STRA</name>
<organism evidence="2 3">
    <name type="scientific">Nannochloropsis salina CCMP1776</name>
    <dbReference type="NCBI Taxonomy" id="1027361"/>
    <lineage>
        <taxon>Eukaryota</taxon>
        <taxon>Sar</taxon>
        <taxon>Stramenopiles</taxon>
        <taxon>Ochrophyta</taxon>
        <taxon>Eustigmatophyceae</taxon>
        <taxon>Eustigmatales</taxon>
        <taxon>Monodopsidaceae</taxon>
        <taxon>Microchloropsis</taxon>
        <taxon>Microchloropsis salina</taxon>
    </lineage>
</organism>
<dbReference type="OrthoDB" id="2161133at2759"/>
<dbReference type="SUPFAM" id="SSF51905">
    <property type="entry name" value="FAD/NAD(P)-binding domain"/>
    <property type="match status" value="1"/>
</dbReference>
<evidence type="ECO:0000313" key="2">
    <source>
        <dbReference type="EMBL" id="TFJ82570.1"/>
    </source>
</evidence>
<feature type="region of interest" description="Disordered" evidence="1">
    <location>
        <begin position="192"/>
        <end position="217"/>
    </location>
</feature>
<proteinExistence type="predicted"/>
<dbReference type="Gene3D" id="3.50.50.60">
    <property type="entry name" value="FAD/NAD(P)-binding domain"/>
    <property type="match status" value="1"/>
</dbReference>
<protein>
    <recommendedName>
        <fullName evidence="4">Amine oxidase domain-containing protein</fullName>
    </recommendedName>
</protein>
<dbReference type="PANTHER" id="PTHR16128:SF5">
    <property type="entry name" value="FAD_NAD(P)-BINDING OXIDOREDUCTASE FAMILY PROTEIN"/>
    <property type="match status" value="1"/>
</dbReference>
<accession>A0A4D9CTR4</accession>
<dbReference type="AlphaFoldDB" id="A0A4D9CTR4"/>
<evidence type="ECO:0000313" key="3">
    <source>
        <dbReference type="Proteomes" id="UP000355283"/>
    </source>
</evidence>
<dbReference type="PANTHER" id="PTHR16128">
    <property type="entry name" value="FAD/NAD(P)-BINDING OXIDOREDUCTASE FAMILY PROTEIN"/>
    <property type="match status" value="1"/>
</dbReference>
<evidence type="ECO:0008006" key="4">
    <source>
        <dbReference type="Google" id="ProtNLM"/>
    </source>
</evidence>
<dbReference type="Gene3D" id="3.90.660.10">
    <property type="match status" value="1"/>
</dbReference>
<reference evidence="2 3" key="1">
    <citation type="submission" date="2019-01" db="EMBL/GenBank/DDBJ databases">
        <title>Nuclear Genome Assembly of the Microalgal Biofuel strain Nannochloropsis salina CCMP1776.</title>
        <authorList>
            <person name="Hovde B."/>
        </authorList>
    </citation>
    <scope>NUCLEOTIDE SEQUENCE [LARGE SCALE GENOMIC DNA]</scope>
    <source>
        <strain evidence="2 3">CCMP1776</strain>
    </source>
</reference>
<evidence type="ECO:0000256" key="1">
    <source>
        <dbReference type="SAM" id="MobiDB-lite"/>
    </source>
</evidence>
<dbReference type="InterPro" id="IPR036188">
    <property type="entry name" value="FAD/NAD-bd_sf"/>
</dbReference>
<sequence length="443" mass="46964">MRSGLLLHPLSATAATTAPFLRSPRITATFATLTRANSLPRMASSASFSIENDGGNTAPKVAIIGAGIAGLTCARTLLTSCPTARVSLFEKSTSHGRCATRTVPGIGSFDHGAPHFSALSPAFREQVQTWREAGLVVPLSPFTSSSDSTSAAATARYVVHPSMRTLPTHLAEGLAVHRPLLITKLEYVRKAQGQDASQEQSAPSSPPGHQGGWALHHDQGTVPEVFDAVVVAVPAEQSCALLSPVSPALTSLLAPVRSRPCLSVLVAWDGPTGAPWSEWTADMDGEDGILASARRDDLKTAGRPGREGGREGERVGELWVFHTTPEYSARYIQTEPFPREKVVSDVLRSFSGKFGSGEEGGGTRQGGGRKPAYVAVQRWLYSQTDNPARPSYGWEEGVRLGACGDGWEGGRDGGEGAEGVERAWLSGKGLGERIAASFTRKKR</sequence>
<dbReference type="Pfam" id="PF13450">
    <property type="entry name" value="NAD_binding_8"/>
    <property type="match status" value="1"/>
</dbReference>
<keyword evidence="3" id="KW-1185">Reference proteome</keyword>
<dbReference type="Proteomes" id="UP000355283">
    <property type="component" value="Unassembled WGS sequence"/>
</dbReference>